<feature type="domain" description="DUF2268" evidence="1">
    <location>
        <begin position="65"/>
        <end position="256"/>
    </location>
</feature>
<name>A0A090ITZ4_9BACI</name>
<dbReference type="GeneID" id="92960483"/>
<dbReference type="Proteomes" id="UP000040576">
    <property type="component" value="Unassembled WGS sequence"/>
</dbReference>
<proteinExistence type="predicted"/>
<evidence type="ECO:0000313" key="2">
    <source>
        <dbReference type="EMBL" id="CEE01167.1"/>
    </source>
</evidence>
<accession>A0A090ITZ4</accession>
<gene>
    <name evidence="2" type="ORF">BT1A1_1335</name>
</gene>
<evidence type="ECO:0000259" key="1">
    <source>
        <dbReference type="Pfam" id="PF10026"/>
    </source>
</evidence>
<reference evidence="2 3" key="1">
    <citation type="submission" date="2014-07" db="EMBL/GenBank/DDBJ databases">
        <authorList>
            <person name="Wibberg Daniel"/>
        </authorList>
    </citation>
    <scope>NUCLEOTIDE SEQUENCE [LARGE SCALE GENOMIC DNA]</scope>
</reference>
<dbReference type="Pfam" id="PF10026">
    <property type="entry name" value="DUF2268"/>
    <property type="match status" value="1"/>
</dbReference>
<keyword evidence="3" id="KW-1185">Reference proteome</keyword>
<evidence type="ECO:0000313" key="3">
    <source>
        <dbReference type="Proteomes" id="UP000040576"/>
    </source>
</evidence>
<sequence length="259" mass="30282">MTVIPTDQWLLNGYEQPLTLCEKLKSHFGGAASEEIYEYLTWHGMYRKPSTNIKKAINKWQKHNIWKLVQTEATKLQKLWNGPDIPIFIFPSEMSNPKIMRDQNGKSGLAFKDKLFLFLSDQNSDNEIRALLVHEYNHVCRLAKNGKQEENYVLLDSIILEGLAENAVRELVGEEYLAKWTSYYTEGQLNQMWKKIIYPNRNIPKSHPKHQEFLYGFRLLPKMLGYCVGYYLVKNYLEEHERTSSDLFPLDSATIANVK</sequence>
<dbReference type="RefSeq" id="WP_034769328.1">
    <property type="nucleotide sequence ID" value="NZ_CCRF01000043.1"/>
</dbReference>
<dbReference type="AlphaFoldDB" id="A0A090ITZ4"/>
<organism evidence="2 3">
    <name type="scientific">Caldibacillus thermoamylovorans</name>
    <dbReference type="NCBI Taxonomy" id="35841"/>
    <lineage>
        <taxon>Bacteria</taxon>
        <taxon>Bacillati</taxon>
        <taxon>Bacillota</taxon>
        <taxon>Bacilli</taxon>
        <taxon>Bacillales</taxon>
        <taxon>Bacillaceae</taxon>
        <taxon>Caldibacillus</taxon>
    </lineage>
</organism>
<dbReference type="EMBL" id="CCRF01000043">
    <property type="protein sequence ID" value="CEE01167.1"/>
    <property type="molecule type" value="Genomic_DNA"/>
</dbReference>
<dbReference type="InterPro" id="IPR018728">
    <property type="entry name" value="DUF2268"/>
</dbReference>
<protein>
    <recommendedName>
        <fullName evidence="1">DUF2268 domain-containing protein</fullName>
    </recommendedName>
</protein>